<keyword evidence="8" id="KW-0406">Ion transport</keyword>
<dbReference type="Pfam" id="PF00005">
    <property type="entry name" value="ABC_tran"/>
    <property type="match status" value="1"/>
</dbReference>
<evidence type="ECO:0000256" key="7">
    <source>
        <dbReference type="ARBA" id="ARBA00023004"/>
    </source>
</evidence>
<evidence type="ECO:0000256" key="1">
    <source>
        <dbReference type="ARBA" id="ARBA00004202"/>
    </source>
</evidence>
<comment type="subcellular location">
    <subcellularLocation>
        <location evidence="1">Cell membrane</location>
        <topology evidence="1">Peripheral membrane protein</topology>
    </subcellularLocation>
</comment>
<dbReference type="Gene3D" id="3.40.50.300">
    <property type="entry name" value="P-loop containing nucleotide triphosphate hydrolases"/>
    <property type="match status" value="1"/>
</dbReference>
<keyword evidence="12" id="KW-1185">Reference proteome</keyword>
<dbReference type="InterPro" id="IPR003593">
    <property type="entry name" value="AAA+_ATPase"/>
</dbReference>
<dbReference type="GO" id="GO:0016887">
    <property type="term" value="F:ATP hydrolysis activity"/>
    <property type="evidence" value="ECO:0007669"/>
    <property type="project" value="InterPro"/>
</dbReference>
<organism evidence="11 12">
    <name type="scientific">Luteococcus japonicus LSP_Lj1</name>
    <dbReference type="NCBI Taxonomy" id="1255658"/>
    <lineage>
        <taxon>Bacteria</taxon>
        <taxon>Bacillati</taxon>
        <taxon>Actinomycetota</taxon>
        <taxon>Actinomycetes</taxon>
        <taxon>Propionibacteriales</taxon>
        <taxon>Propionibacteriaceae</taxon>
        <taxon>Luteococcus</taxon>
    </lineage>
</organism>
<keyword evidence="2" id="KW-0813">Transport</keyword>
<dbReference type="PANTHER" id="PTHR42771">
    <property type="entry name" value="IRON(3+)-HYDROXAMATE IMPORT ATP-BINDING PROTEIN FHUC"/>
    <property type="match status" value="1"/>
</dbReference>
<dbReference type="SUPFAM" id="SSF52540">
    <property type="entry name" value="P-loop containing nucleoside triphosphate hydrolases"/>
    <property type="match status" value="1"/>
</dbReference>
<dbReference type="InterPro" id="IPR051535">
    <property type="entry name" value="Siderophore_ABC-ATPase"/>
</dbReference>
<evidence type="ECO:0000256" key="4">
    <source>
        <dbReference type="ARBA" id="ARBA00022496"/>
    </source>
</evidence>
<feature type="domain" description="ABC transporter" evidence="10">
    <location>
        <begin position="2"/>
        <end position="236"/>
    </location>
</feature>
<name>A0A1R4IGU4_9ACTN</name>
<dbReference type="GO" id="GO:0005886">
    <property type="term" value="C:plasma membrane"/>
    <property type="evidence" value="ECO:0007669"/>
    <property type="project" value="UniProtKB-SubCell"/>
</dbReference>
<dbReference type="RefSeq" id="WP_094763459.1">
    <property type="nucleotide sequence ID" value="NZ_FUKQ01000007.1"/>
</dbReference>
<gene>
    <name evidence="11" type="ORF">FM114_01635</name>
</gene>
<dbReference type="EMBL" id="FUKQ01000007">
    <property type="protein sequence ID" value="SJN18814.1"/>
    <property type="molecule type" value="Genomic_DNA"/>
</dbReference>
<dbReference type="InterPro" id="IPR027417">
    <property type="entry name" value="P-loop_NTPase"/>
</dbReference>
<dbReference type="InterPro" id="IPR003439">
    <property type="entry name" value="ABC_transporter-like_ATP-bd"/>
</dbReference>
<dbReference type="PANTHER" id="PTHR42771:SF3">
    <property type="entry name" value="PETROBACTIN IMPORT ATP-BINDING PROTEIN YCLP"/>
    <property type="match status" value="1"/>
</dbReference>
<sequence length="253" mass="27982">MIITDHLQASYGQTIVVDDVTLEIPAHGVTALVGPNGAGKSTLLAMISRLLEPSYGRVLVDGLDIQQTPSDQLARKLAILRQDNHMAVRLTVRDLVAFGRYPHSKGRPTVEDHQKIEQAMDQLDLAPFADRFLDQLSGGQRQRAFVAMVLAQDTDHILLDEPLNNLDMSHGVRMMRQMRRAADELGKSVVVVLHDLNAASTYADHIVVMADGRVVAAGSPEEIMREDLLEEVFGLPIRVREVDGQLLALHYAR</sequence>
<keyword evidence="9" id="KW-0472">Membrane</keyword>
<dbReference type="PROSITE" id="PS50893">
    <property type="entry name" value="ABC_TRANSPORTER_2"/>
    <property type="match status" value="1"/>
</dbReference>
<evidence type="ECO:0000256" key="6">
    <source>
        <dbReference type="ARBA" id="ARBA00022840"/>
    </source>
</evidence>
<evidence type="ECO:0000256" key="2">
    <source>
        <dbReference type="ARBA" id="ARBA00022448"/>
    </source>
</evidence>
<keyword evidence="6 11" id="KW-0067">ATP-binding</keyword>
<keyword evidence="7" id="KW-0408">Iron</keyword>
<keyword evidence="5" id="KW-0547">Nucleotide-binding</keyword>
<keyword evidence="4" id="KW-0410">Iron transport</keyword>
<dbReference type="InterPro" id="IPR017871">
    <property type="entry name" value="ABC_transporter-like_CS"/>
</dbReference>
<evidence type="ECO:0000256" key="3">
    <source>
        <dbReference type="ARBA" id="ARBA00022475"/>
    </source>
</evidence>
<dbReference type="FunFam" id="3.40.50.300:FF:000134">
    <property type="entry name" value="Iron-enterobactin ABC transporter ATP-binding protein"/>
    <property type="match status" value="1"/>
</dbReference>
<keyword evidence="3" id="KW-1003">Cell membrane</keyword>
<dbReference type="CDD" id="cd03214">
    <property type="entry name" value="ABC_Iron-Siderophores_B12_Hemin"/>
    <property type="match status" value="1"/>
</dbReference>
<dbReference type="GO" id="GO:0006826">
    <property type="term" value="P:iron ion transport"/>
    <property type="evidence" value="ECO:0007669"/>
    <property type="project" value="UniProtKB-KW"/>
</dbReference>
<dbReference type="OrthoDB" id="5296765at2"/>
<evidence type="ECO:0000313" key="11">
    <source>
        <dbReference type="EMBL" id="SJN18814.1"/>
    </source>
</evidence>
<evidence type="ECO:0000313" key="12">
    <source>
        <dbReference type="Proteomes" id="UP000188342"/>
    </source>
</evidence>
<proteinExistence type="predicted"/>
<accession>A0A1R4IGU4</accession>
<evidence type="ECO:0000256" key="9">
    <source>
        <dbReference type="ARBA" id="ARBA00023136"/>
    </source>
</evidence>
<dbReference type="GO" id="GO:0005524">
    <property type="term" value="F:ATP binding"/>
    <property type="evidence" value="ECO:0007669"/>
    <property type="project" value="UniProtKB-KW"/>
</dbReference>
<protein>
    <submittedName>
        <fullName evidence="11">Iron compound ABC transporter, ATP-binding protein</fullName>
    </submittedName>
</protein>
<dbReference type="Proteomes" id="UP000188342">
    <property type="component" value="Unassembled WGS sequence"/>
</dbReference>
<reference evidence="11 12" key="1">
    <citation type="submission" date="2017-02" db="EMBL/GenBank/DDBJ databases">
        <authorList>
            <person name="Peterson S.W."/>
        </authorList>
    </citation>
    <scope>NUCLEOTIDE SEQUENCE [LARGE SCALE GENOMIC DNA]</scope>
    <source>
        <strain evidence="11 12">LSP_Lj1</strain>
    </source>
</reference>
<dbReference type="AlphaFoldDB" id="A0A1R4IGU4"/>
<evidence type="ECO:0000259" key="10">
    <source>
        <dbReference type="PROSITE" id="PS50893"/>
    </source>
</evidence>
<dbReference type="PROSITE" id="PS00211">
    <property type="entry name" value="ABC_TRANSPORTER_1"/>
    <property type="match status" value="1"/>
</dbReference>
<evidence type="ECO:0000256" key="8">
    <source>
        <dbReference type="ARBA" id="ARBA00023065"/>
    </source>
</evidence>
<dbReference type="SMART" id="SM00382">
    <property type="entry name" value="AAA"/>
    <property type="match status" value="1"/>
</dbReference>
<evidence type="ECO:0000256" key="5">
    <source>
        <dbReference type="ARBA" id="ARBA00022741"/>
    </source>
</evidence>
<dbReference type="STRING" id="1255658.FM114_01635"/>